<keyword evidence="3" id="KW-0732">Signal</keyword>
<organism evidence="4 5">
    <name type="scientific">[Clostridium] aminophilum</name>
    <dbReference type="NCBI Taxonomy" id="1526"/>
    <lineage>
        <taxon>Bacteria</taxon>
        <taxon>Bacillati</taxon>
        <taxon>Bacillota</taxon>
        <taxon>Clostridia</taxon>
        <taxon>Lachnospirales</taxon>
        <taxon>Lachnospiraceae</taxon>
    </lineage>
</organism>
<dbReference type="InterPro" id="IPR018337">
    <property type="entry name" value="Cell_wall/Cho-bd_repeat"/>
</dbReference>
<feature type="signal peptide" evidence="3">
    <location>
        <begin position="1"/>
        <end position="24"/>
    </location>
</feature>
<dbReference type="OrthoDB" id="1912376at2"/>
<accession>A0A1I0EPE0</accession>
<dbReference type="AlphaFoldDB" id="A0A1I0EPE0"/>
<dbReference type="Gene3D" id="2.10.270.10">
    <property type="entry name" value="Cholin Binding"/>
    <property type="match status" value="1"/>
</dbReference>
<protein>
    <recommendedName>
        <fullName evidence="6">Cell wall binding repeat-containing protein</fullName>
    </recommendedName>
</protein>
<name>A0A1I0EPE0_9FIRM</name>
<evidence type="ECO:0000313" key="4">
    <source>
        <dbReference type="EMBL" id="SET46445.1"/>
    </source>
</evidence>
<reference evidence="4 5" key="1">
    <citation type="submission" date="2016-10" db="EMBL/GenBank/DDBJ databases">
        <authorList>
            <person name="de Groot N.N."/>
        </authorList>
    </citation>
    <scope>NUCLEOTIDE SEQUENCE [LARGE SCALE GENOMIC DNA]</scope>
    <source>
        <strain evidence="4 5">KH1P1</strain>
    </source>
</reference>
<sequence length="438" mass="50890">MKKGIFTVLMAAVLSMAAALSAYAGEWVFDGPEYWQKWYKEDDGSRTISDWKQIDGKWYHFDYNGYLDVGGWFRYEVKNENGSSWEWFYLDDSGVWIENLTTDTGHMTPKGFRTDHDFSSKEDKEYWNAKVQEYGYDKIEVSEVVRGDDGYKYAVLHFPYIDNAGDFGKKMTGKTVADCKEVADWRVEQLFPYFDGKFFEKKDELEFRILYWGKESNGEWVQDGPYPTDRYFMLNWGEKAYNYIEIDGKSYFLDYKNGKTGHPCTGWKSYLYQDFFTYLSFFDEYGGRVENFTTDTGHVGQDGNFCLDHENNGPILNSEEDNAYWNAKIQEYGYDQNMKESTESFTDSESGIFGGETEYEYTVRRYSFPFVGGAEDSMKHTGVTWLDCCKVAEARVRQLYPSVSDLKIDSTGRNRDGVYVDVLESKTATSGVVSRSWS</sequence>
<evidence type="ECO:0008006" key="6">
    <source>
        <dbReference type="Google" id="ProtNLM"/>
    </source>
</evidence>
<evidence type="ECO:0000256" key="1">
    <source>
        <dbReference type="ARBA" id="ARBA00022737"/>
    </source>
</evidence>
<evidence type="ECO:0000313" key="5">
    <source>
        <dbReference type="Proteomes" id="UP000199820"/>
    </source>
</evidence>
<dbReference type="EMBL" id="FOIL01000019">
    <property type="protein sequence ID" value="SET46445.1"/>
    <property type="molecule type" value="Genomic_DNA"/>
</dbReference>
<keyword evidence="5" id="KW-1185">Reference proteome</keyword>
<evidence type="ECO:0000256" key="2">
    <source>
        <dbReference type="PROSITE-ProRule" id="PRU00591"/>
    </source>
</evidence>
<gene>
    <name evidence="4" type="ORF">SAMN04487771_101943</name>
</gene>
<dbReference type="PROSITE" id="PS51170">
    <property type="entry name" value="CW"/>
    <property type="match status" value="1"/>
</dbReference>
<proteinExistence type="predicted"/>
<keyword evidence="1" id="KW-0677">Repeat</keyword>
<feature type="repeat" description="Cell wall-binding" evidence="2">
    <location>
        <begin position="48"/>
        <end position="67"/>
    </location>
</feature>
<feature type="chain" id="PRO_5011772517" description="Cell wall binding repeat-containing protein" evidence="3">
    <location>
        <begin position="25"/>
        <end position="438"/>
    </location>
</feature>
<evidence type="ECO:0000256" key="3">
    <source>
        <dbReference type="SAM" id="SignalP"/>
    </source>
</evidence>
<dbReference type="Proteomes" id="UP000199820">
    <property type="component" value="Unassembled WGS sequence"/>
</dbReference>
<dbReference type="SUPFAM" id="SSF69360">
    <property type="entry name" value="Cell wall binding repeat"/>
    <property type="match status" value="1"/>
</dbReference>
<dbReference type="RefSeq" id="WP_074649438.1">
    <property type="nucleotide sequence ID" value="NZ_FOIL01000019.1"/>
</dbReference>